<dbReference type="PANTHER" id="PTHR43030">
    <property type="entry name" value="PHOSPHOENOLPYRUVATE SYNTHASE"/>
    <property type="match status" value="1"/>
</dbReference>
<gene>
    <name evidence="17" type="ORF">HXW94_10830</name>
</gene>
<dbReference type="InterPro" id="IPR006319">
    <property type="entry name" value="PEP_synth"/>
</dbReference>
<dbReference type="InterPro" id="IPR002192">
    <property type="entry name" value="PPDK_AMP/ATP-bd"/>
</dbReference>
<evidence type="ECO:0000256" key="5">
    <source>
        <dbReference type="ARBA" id="ARBA00011996"/>
    </source>
</evidence>
<evidence type="ECO:0000313" key="17">
    <source>
        <dbReference type="EMBL" id="NWH05476.1"/>
    </source>
</evidence>
<evidence type="ECO:0000256" key="4">
    <source>
        <dbReference type="ARBA" id="ARBA00007837"/>
    </source>
</evidence>
<dbReference type="GO" id="GO:0008986">
    <property type="term" value="F:pyruvate, water dikinase activity"/>
    <property type="evidence" value="ECO:0007669"/>
    <property type="project" value="UniProtKB-EC"/>
</dbReference>
<dbReference type="InterPro" id="IPR036637">
    <property type="entry name" value="Phosphohistidine_dom_sf"/>
</dbReference>
<comment type="similarity">
    <text evidence="4">Belongs to the PEP-utilizing enzyme family.</text>
</comment>
<keyword evidence="7" id="KW-0808">Transferase</keyword>
<dbReference type="EC" id="2.7.9.2" evidence="5"/>
<comment type="caution">
    <text evidence="17">The sequence shown here is derived from an EMBL/GenBank/DDBJ whole genome shotgun (WGS) entry which is preliminary data.</text>
</comment>
<sequence>MKTLLNIDECLNAGKDQVGGKTYCLAKIHSHGIRVPKTLCVPCKVYEDYLHQSRLKDRIFFEINRMPLEQMRWEEIWDTSLRIRNYFLNTPVPATIEKNLAGLIDTYCGNNAVAVRSSAPGEDGASTSFAGLHDSFLNVSGTGDIIKHIKLVWASLYSDAALLYRKELGLDIQTSRMAVVIQELVPSDRSGIFFGLNPSSSNESVVESVYGLNQALVDGDIEPDRWILSRSTGNVIRHTDPVRKRYAAPGNTGIMFHDLEDHEAQTPPLSPDEIHQVWKTGKRLEQIFGKPQDVEWTITNDELIILQARPITSTGFTETDDKRSWYLTLHRSYENLKTLYDKIEHHLIPEMISEADKLKQQDLEILSAQALCSEIERRQKIYDDWVKIYWADFIPFAHGIRLFGQVYNDAVAPEDPYEFMNLLENTGLKSMERNSLIEKLARMIRNDKDLKTALENERIPDPGHPFRMLLDSFVDQFGDLSCTIGSGSECEYGENAIIQLLLEFAGRPAKSRKSNEIDTTQLKDRYIKSFPVDRRDFAEDVLYLGRESYRLRDDDNIHLGRIEAGLFDALQEGRRRLVDPGTTANDIEILLKAPGLSLTQKDQNQEETIFSDKTAIEKWISSRQIVGHPAGPGISSGRARLIKTPQDLLSFKQGDVLVCRGVDPNMTFVVPLAAAVVEERGGMLIHGAIIAREYGLPCITGASNAMKLIEDGNQITVDGYLGIITCRTEDL</sequence>
<evidence type="ECO:0000256" key="9">
    <source>
        <dbReference type="ARBA" id="ARBA00022741"/>
    </source>
</evidence>
<accession>A0A850TDG6</accession>
<dbReference type="InterPro" id="IPR013815">
    <property type="entry name" value="ATP_grasp_subdomain_1"/>
</dbReference>
<evidence type="ECO:0000256" key="7">
    <source>
        <dbReference type="ARBA" id="ARBA00022679"/>
    </source>
</evidence>
<reference evidence="17 18" key="1">
    <citation type="submission" date="2020-06" db="EMBL/GenBank/DDBJ databases">
        <title>High-quality draft genome of sulfate reducer Desulfobacter latus type strain AcrS2 isolated from marine sediment.</title>
        <authorList>
            <person name="Hoppe M."/>
            <person name="Larsen C.K."/>
            <person name="Marshall I.P.G."/>
            <person name="Schramm A."/>
            <person name="Marietou A.G."/>
        </authorList>
    </citation>
    <scope>NUCLEOTIDE SEQUENCE [LARGE SCALE GENOMIC DNA]</scope>
    <source>
        <strain evidence="17 18">AcRS2</strain>
    </source>
</reference>
<evidence type="ECO:0000256" key="3">
    <source>
        <dbReference type="ARBA" id="ARBA00004742"/>
    </source>
</evidence>
<dbReference type="Pfam" id="PF01326">
    <property type="entry name" value="PPDK_N"/>
    <property type="match status" value="1"/>
</dbReference>
<dbReference type="Pfam" id="PF00391">
    <property type="entry name" value="PEP-utilizers"/>
    <property type="match status" value="1"/>
</dbReference>
<evidence type="ECO:0000256" key="2">
    <source>
        <dbReference type="ARBA" id="ARBA00002988"/>
    </source>
</evidence>
<dbReference type="Gene3D" id="3.30.470.20">
    <property type="entry name" value="ATP-grasp fold, B domain"/>
    <property type="match status" value="1"/>
</dbReference>
<evidence type="ECO:0000256" key="1">
    <source>
        <dbReference type="ARBA" id="ARBA00001946"/>
    </source>
</evidence>
<evidence type="ECO:0000256" key="8">
    <source>
        <dbReference type="ARBA" id="ARBA00022723"/>
    </source>
</evidence>
<keyword evidence="8" id="KW-0479">Metal-binding</keyword>
<dbReference type="SUPFAM" id="SSF52009">
    <property type="entry name" value="Phosphohistidine domain"/>
    <property type="match status" value="1"/>
</dbReference>
<feature type="domain" description="PEP-utilising enzyme mobile" evidence="15">
    <location>
        <begin position="651"/>
        <end position="722"/>
    </location>
</feature>
<evidence type="ECO:0000256" key="13">
    <source>
        <dbReference type="ARBA" id="ARBA00033470"/>
    </source>
</evidence>
<evidence type="ECO:0000313" key="18">
    <source>
        <dbReference type="Proteomes" id="UP000553343"/>
    </source>
</evidence>
<dbReference type="RefSeq" id="WP_178366930.1">
    <property type="nucleotide sequence ID" value="NZ_JACADJ010000035.1"/>
</dbReference>
<dbReference type="GO" id="GO:0005524">
    <property type="term" value="F:ATP binding"/>
    <property type="evidence" value="ECO:0007669"/>
    <property type="project" value="UniProtKB-KW"/>
</dbReference>
<comment type="cofactor">
    <cofactor evidence="1">
        <name>Mg(2+)</name>
        <dbReference type="ChEBI" id="CHEBI:18420"/>
    </cofactor>
</comment>
<comment type="function">
    <text evidence="2">Catalyzes the phosphorylation of pyruvate to phosphoenolpyruvate.</text>
</comment>
<evidence type="ECO:0000256" key="11">
    <source>
        <dbReference type="ARBA" id="ARBA00022840"/>
    </source>
</evidence>
<keyword evidence="9" id="KW-0547">Nucleotide-binding</keyword>
<comment type="catalytic activity">
    <reaction evidence="14">
        <text>pyruvate + ATP + H2O = phosphoenolpyruvate + AMP + phosphate + 2 H(+)</text>
        <dbReference type="Rhea" id="RHEA:11364"/>
        <dbReference type="ChEBI" id="CHEBI:15361"/>
        <dbReference type="ChEBI" id="CHEBI:15377"/>
        <dbReference type="ChEBI" id="CHEBI:15378"/>
        <dbReference type="ChEBI" id="CHEBI:30616"/>
        <dbReference type="ChEBI" id="CHEBI:43474"/>
        <dbReference type="ChEBI" id="CHEBI:58702"/>
        <dbReference type="ChEBI" id="CHEBI:456215"/>
        <dbReference type="EC" id="2.7.9.2"/>
    </reaction>
</comment>
<evidence type="ECO:0000256" key="6">
    <source>
        <dbReference type="ARBA" id="ARBA00021623"/>
    </source>
</evidence>
<organism evidence="17 18">
    <name type="scientific">Desulfobacter latus</name>
    <dbReference type="NCBI Taxonomy" id="2292"/>
    <lineage>
        <taxon>Bacteria</taxon>
        <taxon>Pseudomonadati</taxon>
        <taxon>Thermodesulfobacteriota</taxon>
        <taxon>Desulfobacteria</taxon>
        <taxon>Desulfobacterales</taxon>
        <taxon>Desulfobacteraceae</taxon>
        <taxon>Desulfobacter</taxon>
    </lineage>
</organism>
<feature type="domain" description="Pyruvate phosphate dikinase AMP/ATP-binding" evidence="16">
    <location>
        <begin position="16"/>
        <end position="320"/>
    </location>
</feature>
<dbReference type="Proteomes" id="UP000553343">
    <property type="component" value="Unassembled WGS sequence"/>
</dbReference>
<dbReference type="GO" id="GO:0046872">
    <property type="term" value="F:metal ion binding"/>
    <property type="evidence" value="ECO:0007669"/>
    <property type="project" value="UniProtKB-KW"/>
</dbReference>
<comment type="pathway">
    <text evidence="3">Carbohydrate biosynthesis; gluconeogenesis.</text>
</comment>
<keyword evidence="12" id="KW-0460">Magnesium</keyword>
<keyword evidence="10" id="KW-0418">Kinase</keyword>
<proteinExistence type="inferred from homology"/>
<evidence type="ECO:0000259" key="16">
    <source>
        <dbReference type="Pfam" id="PF01326"/>
    </source>
</evidence>
<evidence type="ECO:0000256" key="14">
    <source>
        <dbReference type="ARBA" id="ARBA00047700"/>
    </source>
</evidence>
<name>A0A850TDG6_9BACT</name>
<dbReference type="InterPro" id="IPR008279">
    <property type="entry name" value="PEP-util_enz_mobile_dom"/>
</dbReference>
<dbReference type="PANTHER" id="PTHR43030:SF1">
    <property type="entry name" value="PHOSPHOENOLPYRUVATE SYNTHASE"/>
    <property type="match status" value="1"/>
</dbReference>
<protein>
    <recommendedName>
        <fullName evidence="6">Phosphoenolpyruvate synthase</fullName>
        <ecNumber evidence="5">2.7.9.2</ecNumber>
    </recommendedName>
    <alternativeName>
        <fullName evidence="13">Pyruvate, water dikinase</fullName>
    </alternativeName>
</protein>
<keyword evidence="18" id="KW-1185">Reference proteome</keyword>
<dbReference type="AlphaFoldDB" id="A0A850TDG6"/>
<evidence type="ECO:0000256" key="12">
    <source>
        <dbReference type="ARBA" id="ARBA00022842"/>
    </source>
</evidence>
<evidence type="ECO:0000259" key="15">
    <source>
        <dbReference type="Pfam" id="PF00391"/>
    </source>
</evidence>
<dbReference type="Gene3D" id="3.50.30.10">
    <property type="entry name" value="Phosphohistidine domain"/>
    <property type="match status" value="1"/>
</dbReference>
<keyword evidence="11" id="KW-0067">ATP-binding</keyword>
<dbReference type="Gene3D" id="3.30.1490.20">
    <property type="entry name" value="ATP-grasp fold, A domain"/>
    <property type="match status" value="1"/>
</dbReference>
<evidence type="ECO:0000256" key="10">
    <source>
        <dbReference type="ARBA" id="ARBA00022777"/>
    </source>
</evidence>
<dbReference type="SUPFAM" id="SSF56059">
    <property type="entry name" value="Glutathione synthetase ATP-binding domain-like"/>
    <property type="match status" value="1"/>
</dbReference>
<dbReference type="EMBL" id="JACADJ010000035">
    <property type="protein sequence ID" value="NWH05476.1"/>
    <property type="molecule type" value="Genomic_DNA"/>
</dbReference>